<dbReference type="InterPro" id="IPR016208">
    <property type="entry name" value="Ald_Oxase/xanthine_DH-like"/>
</dbReference>
<proteinExistence type="predicted"/>
<dbReference type="EMBL" id="UINC01002193">
    <property type="protein sequence ID" value="SUZ93987.1"/>
    <property type="molecule type" value="Genomic_DNA"/>
</dbReference>
<dbReference type="InterPro" id="IPR037165">
    <property type="entry name" value="AldOxase/xan_DH_Mopterin-bd_sf"/>
</dbReference>
<evidence type="ECO:0000256" key="2">
    <source>
        <dbReference type="ARBA" id="ARBA00023002"/>
    </source>
</evidence>
<dbReference type="SUPFAM" id="SSF56003">
    <property type="entry name" value="Molybdenum cofactor-binding domain"/>
    <property type="match status" value="1"/>
</dbReference>
<accession>A0A381RVJ2</accession>
<keyword evidence="1" id="KW-0500">Molybdenum</keyword>
<dbReference type="Pfam" id="PF02738">
    <property type="entry name" value="MoCoBD_1"/>
    <property type="match status" value="1"/>
</dbReference>
<evidence type="ECO:0000313" key="4">
    <source>
        <dbReference type="EMBL" id="SUZ93987.1"/>
    </source>
</evidence>
<feature type="non-terminal residue" evidence="4">
    <location>
        <position position="1"/>
    </location>
</feature>
<dbReference type="SUPFAM" id="SSF54665">
    <property type="entry name" value="CO dehydrogenase molybdoprotein N-domain-like"/>
    <property type="match status" value="1"/>
</dbReference>
<dbReference type="PANTHER" id="PTHR11908:SF132">
    <property type="entry name" value="ALDEHYDE OXIDASE 1-RELATED"/>
    <property type="match status" value="1"/>
</dbReference>
<evidence type="ECO:0000259" key="3">
    <source>
        <dbReference type="SMART" id="SM01008"/>
    </source>
</evidence>
<dbReference type="SMART" id="SM01008">
    <property type="entry name" value="Ald_Xan_dh_C"/>
    <property type="match status" value="1"/>
</dbReference>
<dbReference type="Pfam" id="PF01315">
    <property type="entry name" value="Ald_Xan_dh_C"/>
    <property type="match status" value="1"/>
</dbReference>
<keyword evidence="2" id="KW-0560">Oxidoreductase</keyword>
<name>A0A381RVJ2_9ZZZZ</name>
<reference evidence="4" key="1">
    <citation type="submission" date="2018-05" db="EMBL/GenBank/DDBJ databases">
        <authorList>
            <person name="Lanie J.A."/>
            <person name="Ng W.-L."/>
            <person name="Kazmierczak K.M."/>
            <person name="Andrzejewski T.M."/>
            <person name="Davidsen T.M."/>
            <person name="Wayne K.J."/>
            <person name="Tettelin H."/>
            <person name="Glass J.I."/>
            <person name="Rusch D."/>
            <person name="Podicherti R."/>
            <person name="Tsui H.-C.T."/>
            <person name="Winkler M.E."/>
        </authorList>
    </citation>
    <scope>NUCLEOTIDE SEQUENCE</scope>
</reference>
<dbReference type="AlphaFoldDB" id="A0A381RVJ2"/>
<gene>
    <name evidence="4" type="ORF">METZ01_LOCUS46841</name>
</gene>
<feature type="domain" description="Aldehyde oxidase/xanthine dehydrogenase a/b hammerhead" evidence="3">
    <location>
        <begin position="21"/>
        <end position="124"/>
    </location>
</feature>
<dbReference type="Gene3D" id="3.30.365.10">
    <property type="entry name" value="Aldehyde oxidase/xanthine dehydrogenase, molybdopterin binding domain"/>
    <property type="match status" value="3"/>
</dbReference>
<dbReference type="Gene3D" id="3.90.1170.50">
    <property type="entry name" value="Aldehyde oxidase/xanthine dehydrogenase, a/b hammerhead"/>
    <property type="match status" value="1"/>
</dbReference>
<dbReference type="InterPro" id="IPR000674">
    <property type="entry name" value="Ald_Oxase/Xan_DH_a/b"/>
</dbReference>
<dbReference type="GO" id="GO:0016491">
    <property type="term" value="F:oxidoreductase activity"/>
    <property type="evidence" value="ECO:0007669"/>
    <property type="project" value="UniProtKB-KW"/>
</dbReference>
<evidence type="ECO:0000256" key="1">
    <source>
        <dbReference type="ARBA" id="ARBA00022505"/>
    </source>
</evidence>
<dbReference type="GO" id="GO:0005506">
    <property type="term" value="F:iron ion binding"/>
    <property type="evidence" value="ECO:0007669"/>
    <property type="project" value="InterPro"/>
</dbReference>
<dbReference type="PANTHER" id="PTHR11908">
    <property type="entry name" value="XANTHINE DEHYDROGENASE"/>
    <property type="match status" value="1"/>
</dbReference>
<feature type="non-terminal residue" evidence="4">
    <location>
        <position position="458"/>
    </location>
</feature>
<dbReference type="InterPro" id="IPR008274">
    <property type="entry name" value="AldOxase/xan_DH_MoCoBD1"/>
</dbReference>
<sequence length="458" mass="50074">VADYKYIGKNYQTPDIVAKVTGKAKYAEDFRAEGMLFAKLLLSPMPHARITRIDASEALAMEGVEGILTEDDLPPLQREGIQERALNSTEPLYEGQPVLAVAAVDETTAADAIEKIRVDYEPLPFVVDPLESLRPGSPNARLDGNAFAGREVTTVKWSEDVFASAEPGKLPMGEVGEEWEHGDVEEALAGADLVLDETIVQASTSHQPLETRTAMAYWQNGKCYVHCSTQSTVRSHAPAAAWIGIEPENLVLIGEYCGGGFGSKIPGSIFEAIPGLLSRKIGKPVMLRITRQEENYIGRARPGYQARVRAGFRSDGRLTAVDLFVVQDNGPYNRQGDFLTTGRIASLAYQPENMRFRGLSVMTNTPPRTSQRGPGGVQAVAMFEPVMSKAARQLGIDHVEFHRINAPSGTAAYGPTNDEDVRRRVTSANVSEALDLGSKLFNWEERKQRSGQRNGTKV</sequence>
<protein>
    <recommendedName>
        <fullName evidence="3">Aldehyde oxidase/xanthine dehydrogenase a/b hammerhead domain-containing protein</fullName>
    </recommendedName>
</protein>
<dbReference type="InterPro" id="IPR036856">
    <property type="entry name" value="Ald_Oxase/Xan_DH_a/b_sf"/>
</dbReference>
<organism evidence="4">
    <name type="scientific">marine metagenome</name>
    <dbReference type="NCBI Taxonomy" id="408172"/>
    <lineage>
        <taxon>unclassified sequences</taxon>
        <taxon>metagenomes</taxon>
        <taxon>ecological metagenomes</taxon>
    </lineage>
</organism>